<dbReference type="GeneID" id="96302951"/>
<keyword evidence="3" id="KW-1185">Reference proteome</keyword>
<name>A0A1I4DGK1_9ACTN</name>
<gene>
    <name evidence="2" type="ORF">SAMN05216275_14163</name>
</gene>
<feature type="region of interest" description="Disordered" evidence="1">
    <location>
        <begin position="56"/>
        <end position="95"/>
    </location>
</feature>
<evidence type="ECO:0000313" key="2">
    <source>
        <dbReference type="EMBL" id="SFK92602.1"/>
    </source>
</evidence>
<evidence type="ECO:0000313" key="3">
    <source>
        <dbReference type="Proteomes" id="UP000199111"/>
    </source>
</evidence>
<sequence length="113" mass="12152">MTKYKVTAPCVTHIPVPGPGGISLTTLYVDAVLPEGVDEDRIKHLLDSKLIVEVGADAQPEGVGSEETSESRTVNSRSSKAELVDHGVAQGGGRAELEKLNRDELLARYVRQQ</sequence>
<dbReference type="EMBL" id="FOQY01000041">
    <property type="protein sequence ID" value="SFK92602.1"/>
    <property type="molecule type" value="Genomic_DNA"/>
</dbReference>
<protein>
    <submittedName>
        <fullName evidence="2">Uncharacterized protein</fullName>
    </submittedName>
</protein>
<proteinExistence type="predicted"/>
<dbReference type="Proteomes" id="UP000199111">
    <property type="component" value="Unassembled WGS sequence"/>
</dbReference>
<dbReference type="AlphaFoldDB" id="A0A1I4DGK1"/>
<evidence type="ECO:0000256" key="1">
    <source>
        <dbReference type="SAM" id="MobiDB-lite"/>
    </source>
</evidence>
<dbReference type="RefSeq" id="WP_093891484.1">
    <property type="nucleotide sequence ID" value="NZ_FOQY01000041.1"/>
</dbReference>
<accession>A0A1I4DGK1</accession>
<reference evidence="3" key="1">
    <citation type="submission" date="2016-10" db="EMBL/GenBank/DDBJ databases">
        <authorList>
            <person name="Varghese N."/>
            <person name="Submissions S."/>
        </authorList>
    </citation>
    <scope>NUCLEOTIDE SEQUENCE [LARGE SCALE GENOMIC DNA]</scope>
    <source>
        <strain evidence="3">CGMCC 4.2126</strain>
    </source>
</reference>
<organism evidence="2 3">
    <name type="scientific">Streptosporangium canum</name>
    <dbReference type="NCBI Taxonomy" id="324952"/>
    <lineage>
        <taxon>Bacteria</taxon>
        <taxon>Bacillati</taxon>
        <taxon>Actinomycetota</taxon>
        <taxon>Actinomycetes</taxon>
        <taxon>Streptosporangiales</taxon>
        <taxon>Streptosporangiaceae</taxon>
        <taxon>Streptosporangium</taxon>
    </lineage>
</organism>